<reference evidence="1 2" key="1">
    <citation type="submission" date="2016-10" db="EMBL/GenBank/DDBJ databases">
        <authorList>
            <person name="de Groot N.N."/>
        </authorList>
    </citation>
    <scope>NUCLEOTIDE SEQUENCE [LARGE SCALE GENOMIC DNA]</scope>
    <source>
        <strain evidence="1 2">AA1</strain>
    </source>
</reference>
<sequence>MNYTEAHNAFIWNFRLDYDPVGIRYIFDEDEIESLPVTHKSKAKISYCMYLAAARSARHSLFMPPDRLQCKNAQPVFGFRDLTREVDGKNHEKYLLDPDLSWQAPQEKARLDVGACKGIFMAPLDKFDEAGLEPHVVFMMVVPFQAYHIMNDYMGGTGKCNLPLFCTPNSAVCSGSVYAYKNNTLNMTTMCAGSKASGKTEMNYMNVFVPGNQILDTAAQLQKRIETTGGPSLLGKGGQAWPGLDVCSGCPMVKFEEVEK</sequence>
<protein>
    <submittedName>
        <fullName evidence="1">Uncharacterized conserved protein, DUF169 family</fullName>
    </submittedName>
</protein>
<evidence type="ECO:0000313" key="1">
    <source>
        <dbReference type="EMBL" id="SCY85275.1"/>
    </source>
</evidence>
<dbReference type="STRING" id="419481.SAMN05216233_1279"/>
<dbReference type="InterPro" id="IPR003748">
    <property type="entry name" value="DUF169"/>
</dbReference>
<dbReference type="PANTHER" id="PTHR37954">
    <property type="entry name" value="BLL4979 PROTEIN"/>
    <property type="match status" value="1"/>
</dbReference>
<dbReference type="Pfam" id="PF02596">
    <property type="entry name" value="DUF169"/>
    <property type="match status" value="1"/>
</dbReference>
<dbReference type="PANTHER" id="PTHR37954:SF3">
    <property type="entry name" value="DUF169 DOMAIN-CONTAINING PROTEIN"/>
    <property type="match status" value="1"/>
</dbReference>
<dbReference type="RefSeq" id="WP_092215155.1">
    <property type="nucleotide sequence ID" value="NZ_FMUX01000027.1"/>
</dbReference>
<evidence type="ECO:0000313" key="2">
    <source>
        <dbReference type="Proteomes" id="UP000198870"/>
    </source>
</evidence>
<keyword evidence="2" id="KW-1185">Reference proteome</keyword>
<proteinExistence type="predicted"/>
<accession>A0A1G5JA97</accession>
<gene>
    <name evidence="1" type="ORF">SAMN05216233_1279</name>
</gene>
<organism evidence="1 2">
    <name type="scientific">Desulfoluna spongiiphila</name>
    <dbReference type="NCBI Taxonomy" id="419481"/>
    <lineage>
        <taxon>Bacteria</taxon>
        <taxon>Pseudomonadati</taxon>
        <taxon>Thermodesulfobacteriota</taxon>
        <taxon>Desulfobacteria</taxon>
        <taxon>Desulfobacterales</taxon>
        <taxon>Desulfolunaceae</taxon>
        <taxon>Desulfoluna</taxon>
    </lineage>
</organism>
<name>A0A1G5JA97_9BACT</name>
<dbReference type="EMBL" id="FMUX01000027">
    <property type="protein sequence ID" value="SCY85275.1"/>
    <property type="molecule type" value="Genomic_DNA"/>
</dbReference>
<dbReference type="AlphaFoldDB" id="A0A1G5JA97"/>
<dbReference type="OrthoDB" id="5415699at2"/>
<dbReference type="Proteomes" id="UP000198870">
    <property type="component" value="Unassembled WGS sequence"/>
</dbReference>